<evidence type="ECO:0000256" key="2">
    <source>
        <dbReference type="ARBA" id="ARBA00013164"/>
    </source>
</evidence>
<evidence type="ECO:0000313" key="14">
    <source>
        <dbReference type="Proteomes" id="UP001168821"/>
    </source>
</evidence>
<dbReference type="PANTHER" id="PTHR45794:SF1">
    <property type="entry name" value="LEUCINE--TRNA LIGASE, CYTOPLASMIC"/>
    <property type="match status" value="1"/>
</dbReference>
<evidence type="ECO:0000256" key="4">
    <source>
        <dbReference type="ARBA" id="ARBA00022741"/>
    </source>
</evidence>
<evidence type="ECO:0000256" key="8">
    <source>
        <dbReference type="ARBA" id="ARBA00030520"/>
    </source>
</evidence>
<dbReference type="PANTHER" id="PTHR45794">
    <property type="entry name" value="LEUCYL-TRNA SYNTHETASE"/>
    <property type="match status" value="1"/>
</dbReference>
<keyword evidence="14" id="KW-1185">Reference proteome</keyword>
<dbReference type="InterPro" id="IPR055416">
    <property type="entry name" value="RBD_LARS1"/>
</dbReference>
<keyword evidence="4 9" id="KW-0547">Nucleotide-binding</keyword>
<dbReference type="InterPro" id="IPR004493">
    <property type="entry name" value="Leu-tRNA-synth_Ia_arc/euk"/>
</dbReference>
<feature type="domain" description="Aminoacyl-tRNA synthetase class Ia" evidence="10">
    <location>
        <begin position="72"/>
        <end position="153"/>
    </location>
</feature>
<keyword evidence="5 9" id="KW-0067">ATP-binding</keyword>
<dbReference type="InterPro" id="IPR009008">
    <property type="entry name" value="Val/Leu/Ile-tRNA-synth_edit"/>
</dbReference>
<keyword evidence="7 9" id="KW-0030">Aminoacyl-tRNA synthetase</keyword>
<evidence type="ECO:0000256" key="3">
    <source>
        <dbReference type="ARBA" id="ARBA00022598"/>
    </source>
</evidence>
<feature type="domain" description="Leucine--tRNA ligase RagD-binding" evidence="12">
    <location>
        <begin position="963"/>
        <end position="1034"/>
    </location>
</feature>
<proteinExistence type="inferred from homology"/>
<evidence type="ECO:0000259" key="12">
    <source>
        <dbReference type="Pfam" id="PF24810"/>
    </source>
</evidence>
<sequence length="1089" mass="124725">MRVTTFPVSHVAWLPPNTVAMLPKTPCASPDPSPFRLILAVDKAVEAVRIHLQKNMKRFRRDILRSLEESAQKKWKENKIFESTLPSASNTSQETFFVTFPYPYMNGRLHLGHAFTLCKADFAAKYERLKGKNVLFPFGLHCTGMPIKTSADKIKLELENYGNPPQFNIDTLDELKISVHDISKKESFLKKNKPSKVAAKAGKSKFQWEIMKSLGLSDGEIAAFSDPLHWLYFFSPLAVKDLKKFGLSVDWRRTFITTPANPYYDSFVRWQMITLKERGYILFGKRPTVYSPLDRQPCMDHDRSSGEGVEITEYTCVKLEALKLPAPLSFINGPRVYFIAATLRPETLYGITNCFVHPEIDYGCYEVSKNEVFICTRHCSRNLAHQLETSSGFGKIKELAIISGRELLGLPVKAPLSCYERIYTLPMLTIIGTMGTGIVISVPSDSPDDYINFITLKQKPEWRSKWNIHDSMILPFDPVPIIKTEGLGNLPAVTVCQKYKVGGPNDQAKLAECKKHVYVKGFYEGVLLVGEYSGRPVQEAKPKIKTFLFEHGYAFSYAEPSEPIISRSGDTCVVALVDQWYVDYRNALWTERVLSLLENVRCYESDTLAQFKQQISNLHEWACSRSYGLGTRIPWDEQFLVESLSDSTIYMAYYTIAHLLQGEDNIDGSKPSPIGVRPDQLTKGTWDYIFLEGPLPTDSDIHEEKLRLLRQEFQYWYPVSLRVSGKDLINNHLSFFLFTHEAMWGQKYFPKAIRVNGHLKLNNAKMSKSTGNFLTLEESINSFGSDATRLALADAGDTLDDANINYATMSKLILRLHAFYEYFQELISAKNVDKMRTDEYNYFDKLFDNYMNYHIREADKFCGKYITFYFTDALIWKYLESQIVMLSIFCPHLSERCWELLGHPGSVLATTWPASEAVDINLFTATVHLENVANEIRGKLLELQEQKKKHNTKISPKKVTIYVAKEYKNEKKKLLDLMCKLYHEDPEVFNNKKAMLELIRCDSELKPFLPKLMPLVAFTQEEVKKKGPRVLSTEACFDEYEFLNIVKDYLKRTLPLENVEVVALGDPLPGVDKSIIEKCEPMRPVPVFH</sequence>
<dbReference type="InterPro" id="IPR013155">
    <property type="entry name" value="M/V/L/I-tRNA-synth_anticd-bd"/>
</dbReference>
<dbReference type="SUPFAM" id="SSF47323">
    <property type="entry name" value="Anticodon-binding domain of a subclass of class I aminoacyl-tRNA synthetases"/>
    <property type="match status" value="1"/>
</dbReference>
<reference evidence="13" key="1">
    <citation type="journal article" date="2023" name="G3 (Bethesda)">
        <title>Whole genome assemblies of Zophobas morio and Tenebrio molitor.</title>
        <authorList>
            <person name="Kaur S."/>
            <person name="Stinson S.A."/>
            <person name="diCenzo G.C."/>
        </authorList>
    </citation>
    <scope>NUCLEOTIDE SEQUENCE</scope>
    <source>
        <strain evidence="13">QUZm001</strain>
    </source>
</reference>
<dbReference type="SUPFAM" id="SSF50677">
    <property type="entry name" value="ValRS/IleRS/LeuRS editing domain"/>
    <property type="match status" value="1"/>
</dbReference>
<dbReference type="GO" id="GO:0002161">
    <property type="term" value="F:aminoacyl-tRNA deacylase activity"/>
    <property type="evidence" value="ECO:0007669"/>
    <property type="project" value="InterPro"/>
</dbReference>
<dbReference type="Pfam" id="PF24810">
    <property type="entry name" value="RBD_LARS1"/>
    <property type="match status" value="1"/>
</dbReference>
<evidence type="ECO:0000259" key="10">
    <source>
        <dbReference type="Pfam" id="PF00133"/>
    </source>
</evidence>
<dbReference type="GO" id="GO:0004823">
    <property type="term" value="F:leucine-tRNA ligase activity"/>
    <property type="evidence" value="ECO:0007669"/>
    <property type="project" value="UniProtKB-EC"/>
</dbReference>
<dbReference type="InterPro" id="IPR002300">
    <property type="entry name" value="aa-tRNA-synth_Ia"/>
</dbReference>
<evidence type="ECO:0000256" key="6">
    <source>
        <dbReference type="ARBA" id="ARBA00022917"/>
    </source>
</evidence>
<dbReference type="InterPro" id="IPR001412">
    <property type="entry name" value="aa-tRNA-synth_I_CS"/>
</dbReference>
<dbReference type="InterPro" id="IPR009080">
    <property type="entry name" value="tRNAsynth_Ia_anticodon-bd"/>
</dbReference>
<dbReference type="Proteomes" id="UP001168821">
    <property type="component" value="Unassembled WGS sequence"/>
</dbReference>
<evidence type="ECO:0000313" key="13">
    <source>
        <dbReference type="EMBL" id="KAJ3616627.1"/>
    </source>
</evidence>
<comment type="caution">
    <text evidence="13">The sequence shown here is derived from an EMBL/GenBank/DDBJ whole genome shotgun (WGS) entry which is preliminary data.</text>
</comment>
<feature type="domain" description="Aminoacyl-tRNA synthetase class Ia" evidence="10">
    <location>
        <begin position="239"/>
        <end position="804"/>
    </location>
</feature>
<accession>A0AA38HIW9</accession>
<evidence type="ECO:0000256" key="7">
    <source>
        <dbReference type="ARBA" id="ARBA00023146"/>
    </source>
</evidence>
<dbReference type="NCBIfam" id="TIGR00395">
    <property type="entry name" value="leuS_arch"/>
    <property type="match status" value="1"/>
</dbReference>
<feature type="domain" description="Methionyl/Valyl/Leucyl/Isoleucyl-tRNA synthetase anticodon-binding" evidence="11">
    <location>
        <begin position="815"/>
        <end position="940"/>
    </location>
</feature>
<dbReference type="Gene3D" id="3.90.740.10">
    <property type="entry name" value="Valyl/Leucyl/Isoleucyl-tRNA synthetase, editing domain"/>
    <property type="match status" value="1"/>
</dbReference>
<dbReference type="Pfam" id="PF00133">
    <property type="entry name" value="tRNA-synt_1"/>
    <property type="match status" value="2"/>
</dbReference>
<dbReference type="Pfam" id="PF08264">
    <property type="entry name" value="Anticodon_1"/>
    <property type="match status" value="1"/>
</dbReference>
<organism evidence="13 14">
    <name type="scientific">Zophobas morio</name>
    <dbReference type="NCBI Taxonomy" id="2755281"/>
    <lineage>
        <taxon>Eukaryota</taxon>
        <taxon>Metazoa</taxon>
        <taxon>Ecdysozoa</taxon>
        <taxon>Arthropoda</taxon>
        <taxon>Hexapoda</taxon>
        <taxon>Insecta</taxon>
        <taxon>Pterygota</taxon>
        <taxon>Neoptera</taxon>
        <taxon>Endopterygota</taxon>
        <taxon>Coleoptera</taxon>
        <taxon>Polyphaga</taxon>
        <taxon>Cucujiformia</taxon>
        <taxon>Tenebrionidae</taxon>
        <taxon>Zophobas</taxon>
    </lineage>
</organism>
<keyword evidence="3 9" id="KW-0436">Ligase</keyword>
<dbReference type="InterPro" id="IPR014729">
    <property type="entry name" value="Rossmann-like_a/b/a_fold"/>
</dbReference>
<keyword evidence="6 9" id="KW-0648">Protein biosynthesis</keyword>
<dbReference type="SUPFAM" id="SSF52374">
    <property type="entry name" value="Nucleotidylyl transferase"/>
    <property type="match status" value="1"/>
</dbReference>
<dbReference type="Gene3D" id="3.40.50.620">
    <property type="entry name" value="HUPs"/>
    <property type="match status" value="1"/>
</dbReference>
<dbReference type="FunFam" id="3.90.740.10:FF:000001">
    <property type="entry name" value="Leucine--tRNA ligase, cytoplasmic"/>
    <property type="match status" value="1"/>
</dbReference>
<comment type="similarity">
    <text evidence="1 9">Belongs to the class-I aminoacyl-tRNA synthetase family.</text>
</comment>
<dbReference type="EMBL" id="JALNTZ010003141">
    <property type="protein sequence ID" value="KAJ3616627.1"/>
    <property type="molecule type" value="Genomic_DNA"/>
</dbReference>
<evidence type="ECO:0000259" key="11">
    <source>
        <dbReference type="Pfam" id="PF08264"/>
    </source>
</evidence>
<evidence type="ECO:0000256" key="1">
    <source>
        <dbReference type="ARBA" id="ARBA00005594"/>
    </source>
</evidence>
<dbReference type="GO" id="GO:0006429">
    <property type="term" value="P:leucyl-tRNA aminoacylation"/>
    <property type="evidence" value="ECO:0007669"/>
    <property type="project" value="InterPro"/>
</dbReference>
<gene>
    <name evidence="13" type="ORF">Zmor_011774</name>
</gene>
<name>A0AA38HIW9_9CUCU</name>
<dbReference type="PROSITE" id="PS00178">
    <property type="entry name" value="AA_TRNA_LIGASE_I"/>
    <property type="match status" value="1"/>
</dbReference>
<dbReference type="EC" id="6.1.1.4" evidence="2"/>
<dbReference type="AlphaFoldDB" id="A0AA38HIW9"/>
<dbReference type="GO" id="GO:0005524">
    <property type="term" value="F:ATP binding"/>
    <property type="evidence" value="ECO:0007669"/>
    <property type="project" value="UniProtKB-KW"/>
</dbReference>
<evidence type="ECO:0000256" key="9">
    <source>
        <dbReference type="RuleBase" id="RU363035"/>
    </source>
</evidence>
<evidence type="ECO:0000256" key="5">
    <source>
        <dbReference type="ARBA" id="ARBA00022840"/>
    </source>
</evidence>
<protein>
    <recommendedName>
        <fullName evidence="2">leucine--tRNA ligase</fullName>
        <ecNumber evidence="2">6.1.1.4</ecNumber>
    </recommendedName>
    <alternativeName>
        <fullName evidence="8">Leucyl-tRNA synthetase</fullName>
    </alternativeName>
</protein>